<evidence type="ECO:0000313" key="7">
    <source>
        <dbReference type="EMBL" id="QYY42333.1"/>
    </source>
</evidence>
<dbReference type="GO" id="GO:0019354">
    <property type="term" value="P:siroheme biosynthetic process"/>
    <property type="evidence" value="ECO:0007669"/>
    <property type="project" value="UniProtKB-UniPathway"/>
</dbReference>
<dbReference type="InterPro" id="IPR042518">
    <property type="entry name" value="SirC_C"/>
</dbReference>
<evidence type="ECO:0000256" key="6">
    <source>
        <dbReference type="ARBA" id="ARBA00047561"/>
    </source>
</evidence>
<dbReference type="Gene3D" id="1.10.8.610">
    <property type="entry name" value="SirC, precorrin-2 dehydrogenase, C-terminal helical domain-like"/>
    <property type="match status" value="1"/>
</dbReference>
<keyword evidence="4" id="KW-0520">NAD</keyword>
<dbReference type="InterPro" id="IPR036291">
    <property type="entry name" value="NAD(P)-bd_dom_sf"/>
</dbReference>
<dbReference type="Pfam" id="PF22440">
    <property type="entry name" value="SirC_C"/>
    <property type="match status" value="1"/>
</dbReference>
<comment type="catalytic activity">
    <reaction evidence="6">
        <text>precorrin-2 + NAD(+) = sirohydrochlorin + NADH + 2 H(+)</text>
        <dbReference type="Rhea" id="RHEA:15613"/>
        <dbReference type="ChEBI" id="CHEBI:15378"/>
        <dbReference type="ChEBI" id="CHEBI:57540"/>
        <dbReference type="ChEBI" id="CHEBI:57945"/>
        <dbReference type="ChEBI" id="CHEBI:58351"/>
        <dbReference type="ChEBI" id="CHEBI:58827"/>
        <dbReference type="EC" id="1.3.1.76"/>
    </reaction>
</comment>
<proteinExistence type="predicted"/>
<evidence type="ECO:0000313" key="9">
    <source>
        <dbReference type="Proteomes" id="UP000198956"/>
    </source>
</evidence>
<reference evidence="7 10" key="2">
    <citation type="submission" date="2021-08" db="EMBL/GenBank/DDBJ databases">
        <title>Complete genome sequence of the strain Aneurinibacillus thermoaerophilus CCM 8960.</title>
        <authorList>
            <person name="Musilova J."/>
            <person name="Kourilova X."/>
            <person name="Pernicova I."/>
            <person name="Bezdicek M."/>
            <person name="Lengerova M."/>
            <person name="Obruca S."/>
            <person name="Sedlar K."/>
        </authorList>
    </citation>
    <scope>NUCLEOTIDE SEQUENCE [LARGE SCALE GENOMIC DNA]</scope>
    <source>
        <strain evidence="7 10">CCM 8960</strain>
    </source>
</reference>
<evidence type="ECO:0000256" key="1">
    <source>
        <dbReference type="ARBA" id="ARBA00005010"/>
    </source>
</evidence>
<keyword evidence="3" id="KW-0560">Oxidoreductase</keyword>
<name>A0A1G8CME1_ANETH</name>
<dbReference type="Proteomes" id="UP000826616">
    <property type="component" value="Chromosome"/>
</dbReference>
<evidence type="ECO:0000256" key="2">
    <source>
        <dbReference type="ARBA" id="ARBA00012400"/>
    </source>
</evidence>
<protein>
    <recommendedName>
        <fullName evidence="2">precorrin-2 dehydrogenase</fullName>
        <ecNumber evidence="2">1.3.1.76</ecNumber>
    </recommendedName>
</protein>
<organism evidence="8 9">
    <name type="scientific">Aneurinibacillus thermoaerophilus</name>
    <dbReference type="NCBI Taxonomy" id="143495"/>
    <lineage>
        <taxon>Bacteria</taxon>
        <taxon>Bacillati</taxon>
        <taxon>Bacillota</taxon>
        <taxon>Bacilli</taxon>
        <taxon>Bacillales</taxon>
        <taxon>Paenibacillaceae</taxon>
        <taxon>Aneurinibacillus group</taxon>
        <taxon>Aneurinibacillus</taxon>
    </lineage>
</organism>
<dbReference type="NCBIfam" id="TIGR01470">
    <property type="entry name" value="cysG_Nterm"/>
    <property type="match status" value="1"/>
</dbReference>
<accession>A0A1G8CME1</accession>
<evidence type="ECO:0000256" key="5">
    <source>
        <dbReference type="ARBA" id="ARBA00023244"/>
    </source>
</evidence>
<dbReference type="PANTHER" id="PTHR35330">
    <property type="entry name" value="SIROHEME BIOSYNTHESIS PROTEIN MET8"/>
    <property type="match status" value="1"/>
</dbReference>
<dbReference type="UniPathway" id="UPA00262">
    <property type="reaction ID" value="UER00222"/>
</dbReference>
<keyword evidence="10" id="KW-1185">Reference proteome</keyword>
<evidence type="ECO:0000256" key="4">
    <source>
        <dbReference type="ARBA" id="ARBA00023027"/>
    </source>
</evidence>
<dbReference type="RefSeq" id="WP_057897666.1">
    <property type="nucleotide sequence ID" value="NZ_CP080764.1"/>
</dbReference>
<dbReference type="OrthoDB" id="9773765at2"/>
<dbReference type="GO" id="GO:0043115">
    <property type="term" value="F:precorrin-2 dehydrogenase activity"/>
    <property type="evidence" value="ECO:0007669"/>
    <property type="project" value="UniProtKB-EC"/>
</dbReference>
<dbReference type="Gene3D" id="3.40.50.720">
    <property type="entry name" value="NAD(P)-binding Rossmann-like Domain"/>
    <property type="match status" value="1"/>
</dbReference>
<sequence length="215" mass="23677">MADRSYPVLLKLKDKPCVIVGGGNVAERKVLALLEAAAAVTVVSPTVTWTLKELAESGRIVWCAKTFEPSDIAGAFLVFAATNQPEINLAVYRALGPGQLITIADRPDLSMFTVPAQLRRGRLLLAAATEGASPGLASKIIGELTETYDEAYELYTDFLAESRAVILQQVEQPSVRQRLFKRLLDEQFLRDAREGDAAALWRRFKEIMAIESRKV</sequence>
<dbReference type="Proteomes" id="UP000198956">
    <property type="component" value="Unassembled WGS sequence"/>
</dbReference>
<gene>
    <name evidence="7" type="ORF">K3F53_15985</name>
    <name evidence="8" type="ORF">SAMN04489735_102657</name>
</gene>
<dbReference type="PANTHER" id="PTHR35330:SF1">
    <property type="entry name" value="SIROHEME BIOSYNTHESIS PROTEIN MET8"/>
    <property type="match status" value="1"/>
</dbReference>
<keyword evidence="5" id="KW-0627">Porphyrin biosynthesis</keyword>
<dbReference type="GO" id="GO:0004325">
    <property type="term" value="F:ferrochelatase activity"/>
    <property type="evidence" value="ECO:0007669"/>
    <property type="project" value="InterPro"/>
</dbReference>
<dbReference type="SUPFAM" id="SSF75615">
    <property type="entry name" value="Siroheme synthase middle domains-like"/>
    <property type="match status" value="1"/>
</dbReference>
<dbReference type="EMBL" id="CP080764">
    <property type="protein sequence ID" value="QYY42333.1"/>
    <property type="molecule type" value="Genomic_DNA"/>
</dbReference>
<dbReference type="InterPro" id="IPR028161">
    <property type="entry name" value="Met8-like"/>
</dbReference>
<dbReference type="InterPro" id="IPR006367">
    <property type="entry name" value="Sirohaem_synthase_N"/>
</dbReference>
<dbReference type="EMBL" id="FNDE01000026">
    <property type="protein sequence ID" value="SDH46648.1"/>
    <property type="molecule type" value="Genomic_DNA"/>
</dbReference>
<evidence type="ECO:0000313" key="8">
    <source>
        <dbReference type="EMBL" id="SDH46648.1"/>
    </source>
</evidence>
<comment type="pathway">
    <text evidence="1">Porphyrin-containing compound metabolism; siroheme biosynthesis; sirohydrochlorin from precorrin-2: step 1/1.</text>
</comment>
<dbReference type="AlphaFoldDB" id="A0A1G8CME1"/>
<dbReference type="EC" id="1.3.1.76" evidence="2"/>
<evidence type="ECO:0000256" key="3">
    <source>
        <dbReference type="ARBA" id="ARBA00023002"/>
    </source>
</evidence>
<dbReference type="SUPFAM" id="SSF51735">
    <property type="entry name" value="NAD(P)-binding Rossmann-fold domains"/>
    <property type="match status" value="1"/>
</dbReference>
<dbReference type="GeneID" id="97142883"/>
<evidence type="ECO:0000313" key="10">
    <source>
        <dbReference type="Proteomes" id="UP000826616"/>
    </source>
</evidence>
<reference evidence="8 9" key="1">
    <citation type="submission" date="2016-10" db="EMBL/GenBank/DDBJ databases">
        <authorList>
            <person name="de Groot N.N."/>
        </authorList>
    </citation>
    <scope>NUCLEOTIDE SEQUENCE [LARGE SCALE GENOMIC DNA]</scope>
    <source>
        <strain evidence="8 9">L 420-91</strain>
    </source>
</reference>
<dbReference type="Pfam" id="PF13241">
    <property type="entry name" value="NAD_binding_7"/>
    <property type="match status" value="1"/>
</dbReference>